<dbReference type="EC" id="2.4.1.255" evidence="3"/>
<dbReference type="GO" id="GO:0097363">
    <property type="term" value="F:protein O-acetylglucosaminyltransferase activity"/>
    <property type="evidence" value="ECO:0007669"/>
    <property type="project" value="UniProtKB-EC"/>
</dbReference>
<accession>A0A2U8H7R3</accession>
<dbReference type="Proteomes" id="UP000244902">
    <property type="component" value="Chromosome"/>
</dbReference>
<sequence>MVQPKLLSAHDRESLSAAATHFSAGRHAQAAALAAALCLRHPEAGLAHKLHGCALLEMGRAAEAVIALREAVRLLPQDAQAMSNLGNALAADNQLDAAIEAHERAIAMQPGVPTPVYNLGCVLLQAHRPGDALRHFLSAHALLPQDRELARLCRELLVERGDLAQAERFCRGNLSALPDDAGAAALLGAILLQTGEGQPAEAEGWLREAVRLAPDDAVSWSNLGLAQRARHEIGESIAAGRRAVALAPEWGQGWSNLGVALRDAGQLEEARTALLKALECDCECADAYYNLGCTAQDLGEHALAREALIEAVKRSERPAWILQAAHACRQVLDWDGAELLESAFAGQLKSGEVLSTGESPSPFAWLATPGSDPATQLQLARHFSARFPQAGQTQPRARAAGPLRVALLSADFRDHATAHLLAGAIEYHDPARFTLIAYDHGPDVQDSYRQRLQQSIREWVSVGALSDEAAACRMRDDGIDIAIDLKGWTQGYRGGILAYRPAPVQMQWLGFPGTMGAPWIDYIIADPVTIPPGAEAHYSERVLSVPGCYQPNDLKRAIGPRASRADLGLPEGAFVMAAFHQPYKITRAVFDQWMRLLGAIPNAILWLLEASPEAREAMIAATSMAGVDPGRLVWAPRMSSGGHLGRLAAADLALDAFPVNAHTTASDALWAGVPQVARCGTTFVSRVSASIVNAAGLPELVAHDDAAYEALILALAHDRPALAALRTRLQTTREHCALFDTAAFARHLGRGLEMAWARRTDGPGAGRIEVAD</sequence>
<proteinExistence type="inferred from homology"/>
<dbReference type="PROSITE" id="PS50005">
    <property type="entry name" value="TPR"/>
    <property type="match status" value="1"/>
</dbReference>
<reference evidence="10 11" key="1">
    <citation type="submission" date="2017-06" db="EMBL/GenBank/DDBJ databases">
        <title>Azoarcus sp. TSNA42 complete genome sequence.</title>
        <authorList>
            <person name="Woo J.-H."/>
            <person name="Kim H.-S."/>
        </authorList>
    </citation>
    <scope>NUCLEOTIDE SEQUENCE [LARGE SCALE GENOMIC DNA]</scope>
    <source>
        <strain evidence="10 11">TSNA42</strain>
    </source>
</reference>
<organism evidence="10 11">
    <name type="scientific">Parazoarcus communis</name>
    <dbReference type="NCBI Taxonomy" id="41977"/>
    <lineage>
        <taxon>Bacteria</taxon>
        <taxon>Pseudomonadati</taxon>
        <taxon>Pseudomonadota</taxon>
        <taxon>Betaproteobacteria</taxon>
        <taxon>Rhodocyclales</taxon>
        <taxon>Zoogloeaceae</taxon>
        <taxon>Parazoarcus</taxon>
    </lineage>
</organism>
<dbReference type="OrthoDB" id="101857at2"/>
<dbReference type="Gene3D" id="1.25.40.10">
    <property type="entry name" value="Tetratricopeptide repeat domain"/>
    <property type="match status" value="4"/>
</dbReference>
<evidence type="ECO:0000256" key="2">
    <source>
        <dbReference type="ARBA" id="ARBA00005386"/>
    </source>
</evidence>
<dbReference type="Gene3D" id="3.40.50.2000">
    <property type="entry name" value="Glycogen Phosphorylase B"/>
    <property type="match status" value="1"/>
</dbReference>
<evidence type="ECO:0000259" key="9">
    <source>
        <dbReference type="Pfam" id="PF13844"/>
    </source>
</evidence>
<evidence type="ECO:0000256" key="5">
    <source>
        <dbReference type="ARBA" id="ARBA00022679"/>
    </source>
</evidence>
<dbReference type="PANTHER" id="PTHR44998">
    <property type="match status" value="1"/>
</dbReference>
<dbReference type="SMART" id="SM00028">
    <property type="entry name" value="TPR"/>
    <property type="match status" value="7"/>
</dbReference>
<feature type="domain" description="O-GlcNAc transferase C-terminal" evidence="9">
    <location>
        <begin position="396"/>
        <end position="549"/>
    </location>
</feature>
<evidence type="ECO:0000256" key="6">
    <source>
        <dbReference type="ARBA" id="ARBA00022737"/>
    </source>
</evidence>
<dbReference type="SUPFAM" id="SSF48452">
    <property type="entry name" value="TPR-like"/>
    <property type="match status" value="2"/>
</dbReference>
<dbReference type="InterPro" id="IPR029489">
    <property type="entry name" value="OGT/SEC/SPY_C"/>
</dbReference>
<name>A0A2U8H7R3_9RHOO</name>
<dbReference type="AlphaFoldDB" id="A0A2U8H7R3"/>
<evidence type="ECO:0000256" key="4">
    <source>
        <dbReference type="ARBA" id="ARBA00022676"/>
    </source>
</evidence>
<dbReference type="EMBL" id="CP022188">
    <property type="protein sequence ID" value="AWI81610.1"/>
    <property type="molecule type" value="Genomic_DNA"/>
</dbReference>
<dbReference type="InterPro" id="IPR019734">
    <property type="entry name" value="TPR_rpt"/>
</dbReference>
<dbReference type="PANTHER" id="PTHR44998:SF1">
    <property type="entry name" value="UDP-N-ACETYLGLUCOSAMINE--PEPTIDE N-ACETYLGLUCOSAMINYLTRANSFERASE 110 KDA SUBUNIT"/>
    <property type="match status" value="1"/>
</dbReference>
<evidence type="ECO:0000313" key="10">
    <source>
        <dbReference type="EMBL" id="AWI81610.1"/>
    </source>
</evidence>
<dbReference type="Pfam" id="PF13432">
    <property type="entry name" value="TPR_16"/>
    <property type="match status" value="1"/>
</dbReference>
<keyword evidence="6" id="KW-0677">Repeat</keyword>
<comment type="pathway">
    <text evidence="1">Protein modification; protein glycosylation.</text>
</comment>
<keyword evidence="7 8" id="KW-0802">TPR repeat</keyword>
<dbReference type="Gene3D" id="3.40.50.11380">
    <property type="match status" value="1"/>
</dbReference>
<dbReference type="Pfam" id="PF13414">
    <property type="entry name" value="TPR_11"/>
    <property type="match status" value="1"/>
</dbReference>
<dbReference type="InterPro" id="IPR011990">
    <property type="entry name" value="TPR-like_helical_dom_sf"/>
</dbReference>
<evidence type="ECO:0000313" key="11">
    <source>
        <dbReference type="Proteomes" id="UP000244902"/>
    </source>
</evidence>
<dbReference type="RefSeq" id="WP_108976154.1">
    <property type="nucleotide sequence ID" value="NZ_CP022188.1"/>
</dbReference>
<gene>
    <name evidence="10" type="ORF">CEW87_20965</name>
</gene>
<feature type="repeat" description="TPR" evidence="8">
    <location>
        <begin position="79"/>
        <end position="112"/>
    </location>
</feature>
<evidence type="ECO:0000256" key="8">
    <source>
        <dbReference type="PROSITE-ProRule" id="PRU00339"/>
    </source>
</evidence>
<evidence type="ECO:0000256" key="3">
    <source>
        <dbReference type="ARBA" id="ARBA00011970"/>
    </source>
</evidence>
<dbReference type="Pfam" id="PF13844">
    <property type="entry name" value="Glyco_transf_41"/>
    <property type="match status" value="2"/>
</dbReference>
<comment type="similarity">
    <text evidence="2">Belongs to the glycosyltransferase 41 family. O-GlcNAc transferase subfamily.</text>
</comment>
<protein>
    <recommendedName>
        <fullName evidence="3">protein O-GlcNAc transferase</fullName>
        <ecNumber evidence="3">2.4.1.255</ecNumber>
    </recommendedName>
</protein>
<evidence type="ECO:0000256" key="7">
    <source>
        <dbReference type="ARBA" id="ARBA00022803"/>
    </source>
</evidence>
<evidence type="ECO:0000256" key="1">
    <source>
        <dbReference type="ARBA" id="ARBA00004922"/>
    </source>
</evidence>
<feature type="domain" description="O-GlcNAc transferase C-terminal" evidence="9">
    <location>
        <begin position="562"/>
        <end position="747"/>
    </location>
</feature>
<keyword evidence="4" id="KW-0328">Glycosyltransferase</keyword>
<keyword evidence="5 10" id="KW-0808">Transferase</keyword>